<evidence type="ECO:0000313" key="3">
    <source>
        <dbReference type="Proteomes" id="UP000244037"/>
    </source>
</evidence>
<sequence length="358" mass="38622">MAALPYSVRVSSLMVLSDGTDRMKPTFMIAALLVGTALPLHAQETEYPLTLTNCGLEVSFDAAPDSVVTIGQSATEILYALGLAPKVSGTSVWFNPVLPEYAEVNDGIERLADNDPSFESVVGKKPGLVAVQYEWHVGESGIVATRGMFHDIGIPTYILPADCDTKDNSTGGDGTRTGAFETASVYKGIRELAAIFDVQPAGDALVSDLQATESAAIARAEDLELPEDLSAVFWFSSADLEIDPYVAGRLGAPGYMMAKLGIENVIESDEEWPTVGWESIARADPDIIVVASMDRRRFPADDVEKKLEFLRTDPVARQMTAVRDGRIVQMDAHAMSATMRSIYGLQALSEALSKMSFE</sequence>
<evidence type="ECO:0000259" key="1">
    <source>
        <dbReference type="PROSITE" id="PS50983"/>
    </source>
</evidence>
<dbReference type="Pfam" id="PF01497">
    <property type="entry name" value="Peripla_BP_2"/>
    <property type="match status" value="1"/>
</dbReference>
<dbReference type="PANTHER" id="PTHR30535">
    <property type="entry name" value="VITAMIN B12-BINDING PROTEIN"/>
    <property type="match status" value="1"/>
</dbReference>
<comment type="caution">
    <text evidence="2">The sequence shown here is derived from an EMBL/GenBank/DDBJ whole genome shotgun (WGS) entry which is preliminary data.</text>
</comment>
<dbReference type="InterPro" id="IPR050902">
    <property type="entry name" value="ABC_Transporter_SBP"/>
</dbReference>
<dbReference type="PANTHER" id="PTHR30535:SF7">
    <property type="entry name" value="IRON(III) DICITRATE-BINDING PROTEIN"/>
    <property type="match status" value="1"/>
</dbReference>
<dbReference type="AlphaFoldDB" id="A0A8E2VHR5"/>
<feature type="domain" description="Fe/B12 periplasmic-binding" evidence="1">
    <location>
        <begin position="66"/>
        <end position="358"/>
    </location>
</feature>
<dbReference type="Gene3D" id="3.40.50.1980">
    <property type="entry name" value="Nitrogenase molybdenum iron protein domain"/>
    <property type="match status" value="2"/>
</dbReference>
<dbReference type="Proteomes" id="UP000244037">
    <property type="component" value="Unassembled WGS sequence"/>
</dbReference>
<proteinExistence type="predicted"/>
<dbReference type="PROSITE" id="PS50983">
    <property type="entry name" value="FE_B12_PBP"/>
    <property type="match status" value="1"/>
</dbReference>
<evidence type="ECO:0000313" key="2">
    <source>
        <dbReference type="EMBL" id="PTW46520.1"/>
    </source>
</evidence>
<organism evidence="2 3">
    <name type="scientific">Rhodovulum kholense</name>
    <dbReference type="NCBI Taxonomy" id="453584"/>
    <lineage>
        <taxon>Bacteria</taxon>
        <taxon>Pseudomonadati</taxon>
        <taxon>Pseudomonadota</taxon>
        <taxon>Alphaproteobacteria</taxon>
        <taxon>Rhodobacterales</taxon>
        <taxon>Paracoccaceae</taxon>
        <taxon>Rhodovulum</taxon>
    </lineage>
</organism>
<name>A0A8E2VHR5_9RHOB</name>
<dbReference type="EMBL" id="QAYC01000011">
    <property type="protein sequence ID" value="PTW46520.1"/>
    <property type="molecule type" value="Genomic_DNA"/>
</dbReference>
<gene>
    <name evidence="2" type="ORF">C8N38_1113</name>
</gene>
<keyword evidence="3" id="KW-1185">Reference proteome</keyword>
<protein>
    <submittedName>
        <fullName evidence="2">Iron complex transport system substrate-binding protein</fullName>
    </submittedName>
</protein>
<reference evidence="2 3" key="1">
    <citation type="submission" date="2018-04" db="EMBL/GenBank/DDBJ databases">
        <title>Genomic Encyclopedia of Archaeal and Bacterial Type Strains, Phase II (KMG-II): from individual species to whole genera.</title>
        <authorList>
            <person name="Goeker M."/>
        </authorList>
    </citation>
    <scope>NUCLEOTIDE SEQUENCE [LARGE SCALE GENOMIC DNA]</scope>
    <source>
        <strain evidence="2 3">DSM 19783</strain>
    </source>
</reference>
<dbReference type="SUPFAM" id="SSF53807">
    <property type="entry name" value="Helical backbone' metal receptor"/>
    <property type="match status" value="1"/>
</dbReference>
<dbReference type="InterPro" id="IPR002491">
    <property type="entry name" value="ABC_transptr_periplasmic_BD"/>
</dbReference>
<accession>A0A8E2VHR5</accession>